<keyword evidence="3" id="KW-1185">Reference proteome</keyword>
<comment type="caution">
    <text evidence="2">The sequence shown here is derived from an EMBL/GenBank/DDBJ whole genome shotgun (WGS) entry which is preliminary data.</text>
</comment>
<dbReference type="Pfam" id="PF09588">
    <property type="entry name" value="YqaJ"/>
    <property type="match status" value="1"/>
</dbReference>
<dbReference type="PANTHER" id="PTHR47526:SF3">
    <property type="entry name" value="PHD-TYPE DOMAIN-CONTAINING PROTEIN"/>
    <property type="match status" value="1"/>
</dbReference>
<proteinExistence type="predicted"/>
<accession>A0ABN8N7M6</accession>
<sequence>MAVRNSPKITLSEDDIQGASLRGKTPSQLTIPELKRWLSGRKGAKLSGTKRSLVERVQSYIDGGLDKDLIDPDNGENIARKRRKLGTDAGTAVAIRDEFMFPPSTALWKKIADGATLLPEFSLANMMAYFVTRKVCDGQNAGDFKHLNNHSYPLFKSGHIQKILTIKGNDNNVFLNAVCLPEMRKDREYKIQMVLSPSAEILYAEDGCPAGRGPTGSCKHIAAFCYALEEFVRLGFTRPFLSCTSRLQTWNQPRKKKLDSKNIYEISFERAEYGKVKKAHPKPFPQNYNAIPVKHRREQLDATLKLANLSKGLSKPCAFVKVLNTGQRGATSVQQVASTVPTNLDSHPVNQASCLIPAISFFPPSNPESPMQTTPTFAVHNSTISTSPVTLGKSPIGVHFSSTVSSGETQPEVVPIVSPVIMGNKGLNPRRTLNEIPATPPPTPPVSSAHSTKPMEGNIISSPYPLPSQTVQNTPSHFPSSPLPLTPPNYSPPCSTFRTGASLSTSMDMPVKLPLHDSSVNEVSVPKNLSEEAKLLLNSTVKVNFDQAAAIESSTREQSENINWFKYRQCRLTASNFGAVLKKEKKDCSKLVERLTSSHGNLNVSSLNYGHDNEDIVADYYLQYQERHGHQGIKVFPCGLIVNPKYSWLGASPDRIVYDPTSDPPYGGLEIKCIESGKGMTPLQTYEAKREPQFGKKKSFCLIKNGDILQLDRKHHYHHQVQGQCGVSGLRWNDFMLMTDLTLGDQGVHVERIYFDETWHGTSLPKLTDFYFNHIMPALLQKS</sequence>
<protein>
    <recommendedName>
        <fullName evidence="1">YqaJ viral recombinase domain-containing protein</fullName>
    </recommendedName>
</protein>
<dbReference type="InterPro" id="IPR011604">
    <property type="entry name" value="PDDEXK-like_dom_sf"/>
</dbReference>
<feature type="domain" description="YqaJ viral recombinase" evidence="1">
    <location>
        <begin position="563"/>
        <end position="730"/>
    </location>
</feature>
<gene>
    <name evidence="2" type="ORF">PLOB_00002861</name>
</gene>
<dbReference type="SUPFAM" id="SSF52980">
    <property type="entry name" value="Restriction endonuclease-like"/>
    <property type="match status" value="1"/>
</dbReference>
<dbReference type="InterPro" id="IPR011335">
    <property type="entry name" value="Restrct_endonuc-II-like"/>
</dbReference>
<dbReference type="Proteomes" id="UP001159405">
    <property type="component" value="Unassembled WGS sequence"/>
</dbReference>
<dbReference type="Gene3D" id="3.90.320.10">
    <property type="match status" value="1"/>
</dbReference>
<organism evidence="2 3">
    <name type="scientific">Porites lobata</name>
    <dbReference type="NCBI Taxonomy" id="104759"/>
    <lineage>
        <taxon>Eukaryota</taxon>
        <taxon>Metazoa</taxon>
        <taxon>Cnidaria</taxon>
        <taxon>Anthozoa</taxon>
        <taxon>Hexacorallia</taxon>
        <taxon>Scleractinia</taxon>
        <taxon>Fungiina</taxon>
        <taxon>Poritidae</taxon>
        <taxon>Porites</taxon>
    </lineage>
</organism>
<evidence type="ECO:0000313" key="2">
    <source>
        <dbReference type="EMBL" id="CAH3043345.1"/>
    </source>
</evidence>
<evidence type="ECO:0000259" key="1">
    <source>
        <dbReference type="Pfam" id="PF09588"/>
    </source>
</evidence>
<dbReference type="EMBL" id="CALNXK010000011">
    <property type="protein sequence ID" value="CAH3043345.1"/>
    <property type="molecule type" value="Genomic_DNA"/>
</dbReference>
<dbReference type="InterPro" id="IPR019080">
    <property type="entry name" value="YqaJ_viral_recombinase"/>
</dbReference>
<name>A0ABN8N7M6_9CNID</name>
<reference evidence="2 3" key="1">
    <citation type="submission" date="2022-05" db="EMBL/GenBank/DDBJ databases">
        <authorList>
            <consortium name="Genoscope - CEA"/>
            <person name="William W."/>
        </authorList>
    </citation>
    <scope>NUCLEOTIDE SEQUENCE [LARGE SCALE GENOMIC DNA]</scope>
</reference>
<evidence type="ECO:0000313" key="3">
    <source>
        <dbReference type="Proteomes" id="UP001159405"/>
    </source>
</evidence>
<dbReference type="CDD" id="cd22343">
    <property type="entry name" value="PDDEXK_lambda_exonuclease-like"/>
    <property type="match status" value="1"/>
</dbReference>
<dbReference type="PANTHER" id="PTHR47526">
    <property type="entry name" value="ATP-DEPENDENT DNA HELICASE"/>
    <property type="match status" value="1"/>
</dbReference>